<dbReference type="SMART" id="SM00717">
    <property type="entry name" value="SANT"/>
    <property type="match status" value="4"/>
</dbReference>
<dbReference type="PANTHER" id="PTHR47430">
    <property type="entry name" value="GB|AAC33480.1"/>
    <property type="match status" value="1"/>
</dbReference>
<feature type="domain" description="Myb-like" evidence="4">
    <location>
        <begin position="402"/>
        <end position="470"/>
    </location>
</feature>
<dbReference type="InterPro" id="IPR009057">
    <property type="entry name" value="Homeodomain-like_sf"/>
</dbReference>
<dbReference type="Proteomes" id="UP000636800">
    <property type="component" value="Chromosome 3"/>
</dbReference>
<protein>
    <recommendedName>
        <fullName evidence="8">Cyclin-D-binding Myb-like transcription factor 1</fullName>
    </recommendedName>
</protein>
<dbReference type="PANTHER" id="PTHR47430:SF4">
    <property type="entry name" value="GB|AAC33480.1"/>
    <property type="match status" value="1"/>
</dbReference>
<evidence type="ECO:0000259" key="4">
    <source>
        <dbReference type="PROSITE" id="PS50090"/>
    </source>
</evidence>
<sequence>MSLHLTHVSVVFIICYVFLRGFRELNHIPVPVAEAHIVAFVLALPPATASLLHFRFPRTALFLTDDRRFLPVLGFELIRFGWLSFGYGDIKAMNGANFEVELSKDNRQLIEGEALKEDCKKGKRKRRHKGKEEVSTSGSHFVDCERFYSECKGINEVAEEFSNYDKKKKKNMKKGKQKKTPSPISLIGDGAYVEDEDRKKKRQKKEVNNESNNSTQCAVNYSWENDKEQDNNKKRKDFCLEVEQSEDSSKQKAKKVSFSSEVEELLPDRSSYKGTVPDTSRWGKRYSPEEDDLIRNAVTNYIEDHQLGDQGLHMVLNFMSYRKQIRDCWDVIAASLPGRSKVSVCGRARTLFLRSEERKWLPEELRFVKRFYTKYGRKWKECAAILGRHPGHVRDAWRRVNNPHQKLGQWSQDEYQRLFDLVNMDLRMKVFEEKKRLHPLIRDNISWEAISSKFVTRRSNFCCKKWYNDLASSMINEGLWSNLDDHKLITKLQEADPYCIEDVDWDNLLENRSGQLCRKRWYQMIRHIVGFWRMSFAEQLEILSQRYYPEMIEYLQNKKTNKPDL</sequence>
<dbReference type="PROSITE" id="PS51294">
    <property type="entry name" value="HTH_MYB"/>
    <property type="match status" value="1"/>
</dbReference>
<evidence type="ECO:0000313" key="6">
    <source>
        <dbReference type="EMBL" id="KAG0488683.1"/>
    </source>
</evidence>
<dbReference type="Pfam" id="PF13921">
    <property type="entry name" value="Myb_DNA-bind_6"/>
    <property type="match status" value="1"/>
</dbReference>
<dbReference type="SUPFAM" id="SSF46689">
    <property type="entry name" value="Homeodomain-like"/>
    <property type="match status" value="2"/>
</dbReference>
<organism evidence="6 7">
    <name type="scientific">Vanilla planifolia</name>
    <name type="common">Vanilla</name>
    <dbReference type="NCBI Taxonomy" id="51239"/>
    <lineage>
        <taxon>Eukaryota</taxon>
        <taxon>Viridiplantae</taxon>
        <taxon>Streptophyta</taxon>
        <taxon>Embryophyta</taxon>
        <taxon>Tracheophyta</taxon>
        <taxon>Spermatophyta</taxon>
        <taxon>Magnoliopsida</taxon>
        <taxon>Liliopsida</taxon>
        <taxon>Asparagales</taxon>
        <taxon>Orchidaceae</taxon>
        <taxon>Vanilloideae</taxon>
        <taxon>Vanilleae</taxon>
        <taxon>Vanilla</taxon>
    </lineage>
</organism>
<evidence type="ECO:0000313" key="7">
    <source>
        <dbReference type="Proteomes" id="UP000636800"/>
    </source>
</evidence>
<evidence type="ECO:0000256" key="3">
    <source>
        <dbReference type="SAM" id="Phobius"/>
    </source>
</evidence>
<feature type="transmembrane region" description="Helical" evidence="3">
    <location>
        <begin position="35"/>
        <end position="54"/>
    </location>
</feature>
<dbReference type="Gene3D" id="1.10.10.60">
    <property type="entry name" value="Homeodomain-like"/>
    <property type="match status" value="2"/>
</dbReference>
<keyword evidence="3" id="KW-1133">Transmembrane helix</keyword>
<dbReference type="AlphaFoldDB" id="A0A835RE03"/>
<feature type="compositionally biased region" description="Polar residues" evidence="2">
    <location>
        <begin position="211"/>
        <end position="223"/>
    </location>
</feature>
<evidence type="ECO:0000256" key="1">
    <source>
        <dbReference type="ARBA" id="ARBA00023125"/>
    </source>
</evidence>
<keyword evidence="7" id="KW-1185">Reference proteome</keyword>
<evidence type="ECO:0000256" key="2">
    <source>
        <dbReference type="SAM" id="MobiDB-lite"/>
    </source>
</evidence>
<reference evidence="6 7" key="1">
    <citation type="journal article" date="2020" name="Nat. Food">
        <title>A phased Vanilla planifolia genome enables genetic improvement of flavour and production.</title>
        <authorList>
            <person name="Hasing T."/>
            <person name="Tang H."/>
            <person name="Brym M."/>
            <person name="Khazi F."/>
            <person name="Huang T."/>
            <person name="Chambers A.H."/>
        </authorList>
    </citation>
    <scope>NUCLEOTIDE SEQUENCE [LARGE SCALE GENOMIC DNA]</scope>
    <source>
        <tissue evidence="6">Leaf</tissue>
    </source>
</reference>
<evidence type="ECO:0000259" key="5">
    <source>
        <dbReference type="PROSITE" id="PS51294"/>
    </source>
</evidence>
<feature type="transmembrane region" description="Helical" evidence="3">
    <location>
        <begin position="6"/>
        <end position="23"/>
    </location>
</feature>
<accession>A0A835RE03</accession>
<keyword evidence="3" id="KW-0812">Transmembrane</keyword>
<dbReference type="InterPro" id="IPR001005">
    <property type="entry name" value="SANT/Myb"/>
</dbReference>
<feature type="region of interest" description="Disordered" evidence="2">
    <location>
        <begin position="165"/>
        <end position="229"/>
    </location>
</feature>
<name>A0A835RE03_VANPL</name>
<comment type="caution">
    <text evidence="6">The sequence shown here is derived from an EMBL/GenBank/DDBJ whole genome shotgun (WGS) entry which is preliminary data.</text>
</comment>
<keyword evidence="1" id="KW-0238">DNA-binding</keyword>
<feature type="domain" description="HTH myb-type" evidence="5">
    <location>
        <begin position="358"/>
        <end position="405"/>
    </location>
</feature>
<feature type="compositionally biased region" description="Basic residues" evidence="2">
    <location>
        <begin position="166"/>
        <end position="179"/>
    </location>
</feature>
<dbReference type="EMBL" id="JADCNL010000003">
    <property type="protein sequence ID" value="KAG0488683.1"/>
    <property type="molecule type" value="Genomic_DNA"/>
</dbReference>
<dbReference type="InterPro" id="IPR017930">
    <property type="entry name" value="Myb_dom"/>
</dbReference>
<keyword evidence="3" id="KW-0472">Membrane</keyword>
<proteinExistence type="predicted"/>
<feature type="domain" description="Myb-like" evidence="4">
    <location>
        <begin position="472"/>
        <end position="525"/>
    </location>
</feature>
<gene>
    <name evidence="6" type="ORF">HPP92_007494</name>
</gene>
<dbReference type="PROSITE" id="PS50090">
    <property type="entry name" value="MYB_LIKE"/>
    <property type="match status" value="2"/>
</dbReference>
<dbReference type="GO" id="GO:0003677">
    <property type="term" value="F:DNA binding"/>
    <property type="evidence" value="ECO:0007669"/>
    <property type="project" value="UniProtKB-KW"/>
</dbReference>
<evidence type="ECO:0008006" key="8">
    <source>
        <dbReference type="Google" id="ProtNLM"/>
    </source>
</evidence>